<evidence type="ECO:0000256" key="3">
    <source>
        <dbReference type="ARBA" id="ARBA00022679"/>
    </source>
</evidence>
<evidence type="ECO:0000256" key="2">
    <source>
        <dbReference type="ARBA" id="ARBA00007937"/>
    </source>
</evidence>
<dbReference type="SUPFAM" id="SSF69593">
    <property type="entry name" value="Glycerol-3-phosphate (1)-acyltransferase"/>
    <property type="match status" value="1"/>
</dbReference>
<dbReference type="Pfam" id="PF19277">
    <property type="entry name" value="GPAT_C"/>
    <property type="match status" value="1"/>
</dbReference>
<protein>
    <submittedName>
        <fullName evidence="9">Glycerol-3-phosphate acyltransferase</fullName>
    </submittedName>
</protein>
<evidence type="ECO:0000313" key="9">
    <source>
        <dbReference type="EMBL" id="OAO15538.1"/>
    </source>
</evidence>
<dbReference type="Proteomes" id="UP000078348">
    <property type="component" value="Unassembled WGS sequence"/>
</dbReference>
<evidence type="ECO:0000256" key="6">
    <source>
        <dbReference type="SAM" id="MobiDB-lite"/>
    </source>
</evidence>
<keyword evidence="3 9" id="KW-0808">Transferase</keyword>
<comment type="subcellular location">
    <subcellularLocation>
        <location evidence="1">Endomembrane system</location>
        <topology evidence="1">Peripheral membrane protein</topology>
    </subcellularLocation>
</comment>
<dbReference type="OrthoDB" id="10255570at2759"/>
<keyword evidence="7" id="KW-0812">Transmembrane</keyword>
<evidence type="ECO:0000256" key="1">
    <source>
        <dbReference type="ARBA" id="ARBA00004184"/>
    </source>
</evidence>
<dbReference type="Pfam" id="PF01553">
    <property type="entry name" value="Acyltransferase"/>
    <property type="match status" value="1"/>
</dbReference>
<keyword evidence="5 9" id="KW-0012">Acyltransferase</keyword>
<dbReference type="GO" id="GO:0031966">
    <property type="term" value="C:mitochondrial membrane"/>
    <property type="evidence" value="ECO:0007669"/>
    <property type="project" value="TreeGrafter"/>
</dbReference>
<dbReference type="GO" id="GO:0006631">
    <property type="term" value="P:fatty acid metabolic process"/>
    <property type="evidence" value="ECO:0007669"/>
    <property type="project" value="TreeGrafter"/>
</dbReference>
<dbReference type="InterPro" id="IPR022284">
    <property type="entry name" value="GPAT/DHAPAT"/>
</dbReference>
<feature type="transmembrane region" description="Helical" evidence="7">
    <location>
        <begin position="14"/>
        <end position="34"/>
    </location>
</feature>
<keyword evidence="7" id="KW-1133">Transmembrane helix</keyword>
<feature type="compositionally biased region" description="Polar residues" evidence="6">
    <location>
        <begin position="83"/>
        <end position="92"/>
    </location>
</feature>
<name>A0A196SEV7_BLAHN</name>
<dbReference type="PANTHER" id="PTHR12563">
    <property type="entry name" value="GLYCEROL-3-PHOSPHATE ACYLTRANSFERASE"/>
    <property type="match status" value="1"/>
</dbReference>
<evidence type="ECO:0000313" key="10">
    <source>
        <dbReference type="Proteomes" id="UP000078348"/>
    </source>
</evidence>
<dbReference type="GO" id="GO:0008654">
    <property type="term" value="P:phospholipid biosynthetic process"/>
    <property type="evidence" value="ECO:0007669"/>
    <property type="project" value="TreeGrafter"/>
</dbReference>
<feature type="region of interest" description="Disordered" evidence="6">
    <location>
        <begin position="73"/>
        <end position="132"/>
    </location>
</feature>
<dbReference type="PANTHER" id="PTHR12563:SF17">
    <property type="entry name" value="DIHYDROXYACETONE PHOSPHATE ACYLTRANSFERASE"/>
    <property type="match status" value="1"/>
</dbReference>
<feature type="transmembrane region" description="Helical" evidence="7">
    <location>
        <begin position="296"/>
        <end position="313"/>
    </location>
</feature>
<comment type="similarity">
    <text evidence="2">Belongs to the GPAT/DAPAT family.</text>
</comment>
<dbReference type="STRING" id="478820.A0A196SEV7"/>
<evidence type="ECO:0000256" key="4">
    <source>
        <dbReference type="ARBA" id="ARBA00023136"/>
    </source>
</evidence>
<dbReference type="GO" id="GO:0004366">
    <property type="term" value="F:glycerol-3-phosphate O-acyltransferase activity"/>
    <property type="evidence" value="ECO:0007669"/>
    <property type="project" value="TreeGrafter"/>
</dbReference>
<dbReference type="GO" id="GO:0006072">
    <property type="term" value="P:glycerol-3-phosphate metabolic process"/>
    <property type="evidence" value="ECO:0007669"/>
    <property type="project" value="TreeGrafter"/>
</dbReference>
<keyword evidence="10" id="KW-1185">Reference proteome</keyword>
<feature type="domain" description="Phospholipid/glycerol acyltransferase" evidence="8">
    <location>
        <begin position="339"/>
        <end position="466"/>
    </location>
</feature>
<dbReference type="InterPro" id="IPR002123">
    <property type="entry name" value="Plipid/glycerol_acylTrfase"/>
</dbReference>
<dbReference type="AlphaFoldDB" id="A0A196SEV7"/>
<dbReference type="GO" id="GO:0019432">
    <property type="term" value="P:triglyceride biosynthetic process"/>
    <property type="evidence" value="ECO:0007669"/>
    <property type="project" value="TreeGrafter"/>
</dbReference>
<reference evidence="9 10" key="1">
    <citation type="submission" date="2016-05" db="EMBL/GenBank/DDBJ databases">
        <title>Nuclear genome of Blastocystis sp. subtype 1 NandII.</title>
        <authorList>
            <person name="Gentekaki E."/>
            <person name="Curtis B."/>
            <person name="Stairs C."/>
            <person name="Eme L."/>
            <person name="Herman E."/>
            <person name="Klimes V."/>
            <person name="Arias M.C."/>
            <person name="Elias M."/>
            <person name="Hilliou F."/>
            <person name="Klute M."/>
            <person name="Malik S.-B."/>
            <person name="Pightling A."/>
            <person name="Rachubinski R."/>
            <person name="Salas D."/>
            <person name="Schlacht A."/>
            <person name="Suga H."/>
            <person name="Archibald J."/>
            <person name="Ball S.G."/>
            <person name="Clark G."/>
            <person name="Dacks J."/>
            <person name="Van Der Giezen M."/>
            <person name="Tsaousis A."/>
            <person name="Roger A."/>
        </authorList>
    </citation>
    <scope>NUCLEOTIDE SEQUENCE [LARGE SCALE GENOMIC DNA]</scope>
    <source>
        <strain evidence="10">ATCC 50177 / NandII</strain>
    </source>
</reference>
<dbReference type="InterPro" id="IPR041728">
    <property type="entry name" value="GPAT/DHAPAT_LPLAT"/>
</dbReference>
<dbReference type="SMART" id="SM00563">
    <property type="entry name" value="PlsC"/>
    <property type="match status" value="1"/>
</dbReference>
<dbReference type="EMBL" id="LXWW01000133">
    <property type="protein sequence ID" value="OAO15538.1"/>
    <property type="molecule type" value="Genomic_DNA"/>
</dbReference>
<keyword evidence="4 7" id="KW-0472">Membrane</keyword>
<dbReference type="InterPro" id="IPR045520">
    <property type="entry name" value="GPAT/DHAPAT_C"/>
</dbReference>
<evidence type="ECO:0000259" key="8">
    <source>
        <dbReference type="SMART" id="SM00563"/>
    </source>
</evidence>
<comment type="caution">
    <text evidence="9">The sequence shown here is derived from an EMBL/GenBank/DDBJ whole genome shotgun (WGS) entry which is preliminary data.</text>
</comment>
<evidence type="ECO:0000256" key="5">
    <source>
        <dbReference type="ARBA" id="ARBA00023315"/>
    </source>
</evidence>
<evidence type="ECO:0000256" key="7">
    <source>
        <dbReference type="SAM" id="Phobius"/>
    </source>
</evidence>
<accession>A0A196SEV7</accession>
<gene>
    <name evidence="9" type="ORF">AV274_2748</name>
</gene>
<proteinExistence type="inferred from homology"/>
<organism evidence="9 10">
    <name type="scientific">Blastocystis sp. subtype 1 (strain ATCC 50177 / NandII)</name>
    <dbReference type="NCBI Taxonomy" id="478820"/>
    <lineage>
        <taxon>Eukaryota</taxon>
        <taxon>Sar</taxon>
        <taxon>Stramenopiles</taxon>
        <taxon>Bigyra</taxon>
        <taxon>Opalozoa</taxon>
        <taxon>Opalinata</taxon>
        <taxon>Blastocystidae</taxon>
        <taxon>Blastocystis</taxon>
    </lineage>
</organism>
<dbReference type="GO" id="GO:0012505">
    <property type="term" value="C:endomembrane system"/>
    <property type="evidence" value="ECO:0007669"/>
    <property type="project" value="UniProtKB-SubCell"/>
</dbReference>
<dbReference type="CDD" id="cd07993">
    <property type="entry name" value="LPLAT_DHAPAT-like"/>
    <property type="match status" value="1"/>
</dbReference>
<sequence>MSEQNMLHFLPDKWYSVLLTAVFGVLAYLAISWIRAGEERQTGKNGQKPSVGEIVREDYNHIVGEIKKVAGKSSLGKRRARRGSSSNVVNTGNDKERPTLKRQQSSSGMQMKLSPVDSYDAASSSDGEEVQSAIRRSPSMRSFFSQNVSDYVTPVSSDSLSPFPTEYDATNEKEMKFLTLSSLDTRGDPQYEDVFNHLKLSFPPFIVTFFAPITWIFDHRPLCWVRSFVKDLILATRVSVVLRPIASNEEVLRNPHIAKEIDRLSSPDTPNAEPRESVLKRARKIIDRMATRQRDWVLRIFYILLSFLFRALFRSVHIDRNGLTKFHEKWEKLEKGVGVMFLPTHKSHIDYLVLSYVSAIYDLPLPVIAAGDNLNFPIIGALFQHSGAFFMRRSLGDDTLYRAILEGYLEEVLKSGSTLEFFIEGGRSRDGTILPPKYGLLNVVLDAVKAGRLKDVCIVPISVDYEHCPDIGSYVKYMMGGKKKKESLMGLLKNAHSILSMSCGDAFVTLGSPLSLQELLKRMEQEDATLDVRHEVKYVGAHVCRAMRNNSVMTTSCLASAALMEFPAGEWVSEAEVAVCIDHIRSWLHAVGAFEGYSSWSLSILHQFMRSFPELVECQDKKVRAKTGAKERIELFYCRNQCIHYFLADAVVLHVFAVLREQAPTRTVSLVDLVPVVDLACRIISTHIPFNHVQSAPAIEALVERGLLVVNDDMVSLGQCEQAYLHFCMSLVAPLIDNVWVVSDVIQNLGPDAAQHEVDLNVLIVKCMEMIHALEKEGKMYYTFVENTQMVRNNIEGLVSACVLKKRKEGSAYLISLEESYNETAKLMALHESLGSLRKDMNKVRLTEEESSEVAVTDDVIGLMMDVKK</sequence>